<feature type="compositionally biased region" description="Acidic residues" evidence="1">
    <location>
        <begin position="692"/>
        <end position="702"/>
    </location>
</feature>
<feature type="compositionally biased region" description="Acidic residues" evidence="1">
    <location>
        <begin position="527"/>
        <end position="558"/>
    </location>
</feature>
<accession>G2T2D0</accession>
<evidence type="ECO:0000256" key="3">
    <source>
        <dbReference type="SAM" id="SignalP"/>
    </source>
</evidence>
<evidence type="ECO:0000313" key="6">
    <source>
        <dbReference type="Proteomes" id="UP000008178"/>
    </source>
</evidence>
<dbReference type="GeneID" id="93722795"/>
<evidence type="ECO:0000256" key="2">
    <source>
        <dbReference type="SAM" id="Phobius"/>
    </source>
</evidence>
<feature type="signal peptide" evidence="3">
    <location>
        <begin position="1"/>
        <end position="27"/>
    </location>
</feature>
<organism evidence="5 6">
    <name type="scientific">Roseburia hominis (strain DSM 16839 / JCM 17582 / NCIMB 14029 / A2-183)</name>
    <dbReference type="NCBI Taxonomy" id="585394"/>
    <lineage>
        <taxon>Bacteria</taxon>
        <taxon>Bacillati</taxon>
        <taxon>Bacillota</taxon>
        <taxon>Clostridia</taxon>
        <taxon>Lachnospirales</taxon>
        <taxon>Lachnospiraceae</taxon>
        <taxon>Roseburia</taxon>
    </lineage>
</organism>
<sequence>MKKKIAMMMMALSLTFGVVGVPQTVFAASGSTSVSVSSGSVNIGDTVTVTVKASGPSGEKANATMTLSYDSSVLQFVSCNTTYGGGGGSVMATGESYTVTLKAVSAGNSSLSVSANDGVIFDSNEEMDSMSGSSASVTVKNAASTNTDSGNNSSSNSGTSNGNGTSAGGNGDSAANTGETTGKQSADNSLKELTISTGTLSPAFNGKTLTYSATVGSDVTNIAVSATPVNEKAVVESVTGNTNLKSGDNTIKIVVKAENGVTATYTVNVTKQGTSSGETTASDEGEVETTEETDSSENTVTANGISYVIAENFATENVPADFSETTVNYQGADYRGVSYDKGSVVMLYLVQDGAEESTGSFFVYDSTRDTLYPFVKMVNGEHYVIALLPPVDYTMPDTMQQTQLTLADGSLVTAYQETQEEGSEVESEFYTFYGVNSDGTEGWYQYDSIEETYQRVNTGTTVSSDGLQDEDAAYLQEEYLALSEKYKKEKAFSRTAIGILIFLLAVMAVVLVNLLLHRREADRDDLDEDDIMDDGVSEHDDTEELLDENQDDVIEEPEKDSRKKWHWKKRSAADAGDADEFDEQEEREEKTKTQESDDDAFDDAFDEDDIEEEEPPKKRFGFWKRKSDDLDDDLFDDDDAYEDDDAYGDDDDTYGDDDAYGDDDDTYGDSDAPDDEKEKVSGGKDQKNKQDDELDIIDFNDL</sequence>
<dbReference type="InterPro" id="IPR008965">
    <property type="entry name" value="CBM2/CBM3_carb-bd_dom_sf"/>
</dbReference>
<keyword evidence="3" id="KW-0732">Signal</keyword>
<feature type="compositionally biased region" description="Polar residues" evidence="1">
    <location>
        <begin position="179"/>
        <end position="188"/>
    </location>
</feature>
<feature type="region of interest" description="Disordered" evidence="1">
    <location>
        <begin position="272"/>
        <end position="298"/>
    </location>
</feature>
<keyword evidence="2" id="KW-0472">Membrane</keyword>
<dbReference type="SUPFAM" id="SSF49384">
    <property type="entry name" value="Carbohydrate-binding domain"/>
    <property type="match status" value="1"/>
</dbReference>
<dbReference type="GO" id="GO:0030246">
    <property type="term" value="F:carbohydrate binding"/>
    <property type="evidence" value="ECO:0007669"/>
    <property type="project" value="InterPro"/>
</dbReference>
<evidence type="ECO:0000259" key="4">
    <source>
        <dbReference type="Pfam" id="PF12733"/>
    </source>
</evidence>
<feature type="compositionally biased region" description="Acidic residues" evidence="1">
    <location>
        <begin position="629"/>
        <end position="675"/>
    </location>
</feature>
<dbReference type="BioCyc" id="RHOM585394:G1H02-965-MONOMER"/>
<dbReference type="Proteomes" id="UP000008178">
    <property type="component" value="Chromosome"/>
</dbReference>
<dbReference type="Pfam" id="PF12733">
    <property type="entry name" value="Cadherin-like"/>
    <property type="match status" value="1"/>
</dbReference>
<dbReference type="HOGENOM" id="CLU_392730_0_0_9"/>
<feature type="compositionally biased region" description="Acidic residues" evidence="1">
    <location>
        <begin position="281"/>
        <end position="295"/>
    </location>
</feature>
<dbReference type="AlphaFoldDB" id="G2T2D0"/>
<evidence type="ECO:0000256" key="1">
    <source>
        <dbReference type="SAM" id="MobiDB-lite"/>
    </source>
</evidence>
<dbReference type="OrthoDB" id="2020989at2"/>
<feature type="region of interest" description="Disordered" evidence="1">
    <location>
        <begin position="527"/>
        <end position="560"/>
    </location>
</feature>
<keyword evidence="2" id="KW-1133">Transmembrane helix</keyword>
<dbReference type="EMBL" id="CP003040">
    <property type="protein sequence ID" value="AEN96075.1"/>
    <property type="molecule type" value="Genomic_DNA"/>
</dbReference>
<dbReference type="KEGG" id="rho:RHOM_04775"/>
<feature type="region of interest" description="Disordered" evidence="1">
    <location>
        <begin position="127"/>
        <end position="189"/>
    </location>
</feature>
<dbReference type="eggNOG" id="COG1361">
    <property type="taxonomic scope" value="Bacteria"/>
</dbReference>
<feature type="transmembrane region" description="Helical" evidence="2">
    <location>
        <begin position="496"/>
        <end position="516"/>
    </location>
</feature>
<proteinExistence type="predicted"/>
<keyword evidence="2" id="KW-0812">Transmembrane</keyword>
<dbReference type="STRING" id="585394.RHOM_04775"/>
<evidence type="ECO:0000313" key="5">
    <source>
        <dbReference type="EMBL" id="AEN96075.1"/>
    </source>
</evidence>
<dbReference type="InterPro" id="IPR025883">
    <property type="entry name" value="Cadherin-like_domain"/>
</dbReference>
<feature type="compositionally biased region" description="Low complexity" evidence="1">
    <location>
        <begin position="141"/>
        <end position="164"/>
    </location>
</feature>
<reference evidence="5 6" key="1">
    <citation type="journal article" date="2015" name="Genome Announc.">
        <title>Complete genome sequence of the human gut symbiont Roseburia hominis.</title>
        <authorList>
            <person name="Travis A.J."/>
            <person name="Kelly D."/>
            <person name="Flint H.J."/>
            <person name="Aminov R.I."/>
        </authorList>
    </citation>
    <scope>NUCLEOTIDE SEQUENCE [LARGE SCALE GENOMIC DNA]</scope>
    <source>
        <strain evidence="6">DSM 16839 / JCM 17582 / NCIMB 14029 / A2-183</strain>
    </source>
</reference>
<dbReference type="RefSeq" id="WP_014079120.1">
    <property type="nucleotide sequence ID" value="NC_015977.1"/>
</dbReference>
<protein>
    <recommendedName>
        <fullName evidence="4">Cadherin-like beta-sandwich-like domain-containing protein</fullName>
    </recommendedName>
</protein>
<feature type="compositionally biased region" description="Acidic residues" evidence="1">
    <location>
        <begin position="596"/>
        <end position="614"/>
    </location>
</feature>
<feature type="compositionally biased region" description="Basic and acidic residues" evidence="1">
    <location>
        <begin position="676"/>
        <end position="691"/>
    </location>
</feature>
<feature type="compositionally biased region" description="Acidic residues" evidence="1">
    <location>
        <begin position="576"/>
        <end position="586"/>
    </location>
</feature>
<gene>
    <name evidence="5" type="ordered locus">RHOM_04775</name>
</gene>
<dbReference type="CDD" id="cd08547">
    <property type="entry name" value="Type_II_cohesin"/>
    <property type="match status" value="1"/>
</dbReference>
<feature type="chain" id="PRO_5003437972" description="Cadherin-like beta-sandwich-like domain-containing protein" evidence="3">
    <location>
        <begin position="28"/>
        <end position="702"/>
    </location>
</feature>
<feature type="domain" description="Cadherin-like beta-sandwich-like" evidence="4">
    <location>
        <begin position="191"/>
        <end position="271"/>
    </location>
</feature>
<dbReference type="Gene3D" id="2.60.40.680">
    <property type="match status" value="1"/>
</dbReference>
<feature type="region of interest" description="Disordered" evidence="1">
    <location>
        <begin position="574"/>
        <end position="702"/>
    </location>
</feature>
<name>G2T2D0_ROSHA</name>
<keyword evidence="6" id="KW-1185">Reference proteome</keyword>
<feature type="compositionally biased region" description="Polar residues" evidence="1">
    <location>
        <begin position="130"/>
        <end position="139"/>
    </location>
</feature>